<comment type="caution">
    <text evidence="1">The sequence shown here is derived from an EMBL/GenBank/DDBJ whole genome shotgun (WGS) entry which is preliminary data.</text>
</comment>
<reference evidence="1 2" key="1">
    <citation type="journal article" date="2022" name="Allergy">
        <title>Genome assembly and annotation of Periplaneta americana reveal a comprehensive cockroach allergen profile.</title>
        <authorList>
            <person name="Wang L."/>
            <person name="Xiong Q."/>
            <person name="Saelim N."/>
            <person name="Wang L."/>
            <person name="Nong W."/>
            <person name="Wan A.T."/>
            <person name="Shi M."/>
            <person name="Liu X."/>
            <person name="Cao Q."/>
            <person name="Hui J.H.L."/>
            <person name="Sookrung N."/>
            <person name="Leung T.F."/>
            <person name="Tungtrongchitr A."/>
            <person name="Tsui S.K.W."/>
        </authorList>
    </citation>
    <scope>NUCLEOTIDE SEQUENCE [LARGE SCALE GENOMIC DNA]</scope>
    <source>
        <strain evidence="1">PWHHKU_190912</strain>
    </source>
</reference>
<evidence type="ECO:0000313" key="2">
    <source>
        <dbReference type="Proteomes" id="UP001148838"/>
    </source>
</evidence>
<gene>
    <name evidence="1" type="ORF">ANN_14864</name>
</gene>
<accession>A0ABQ8SXH0</accession>
<sequence>MKSESQGILKKLPFKVTDVRVLRYEDQVFVKTAYVGSSIEVQVLNPGIRNPKNIDTVMELNFVNHKFFYVTLNQISPLDVGVMFPLKAYHDQALQKWMNNHPGRVDIVFQIAQIFCESYLKACTQVNAISGFRITGIVPYNPDVFNDADFVAAKTTE</sequence>
<name>A0ABQ8SXH0_PERAM</name>
<keyword evidence="2" id="KW-1185">Reference proteome</keyword>
<protein>
    <submittedName>
        <fullName evidence="1">Uncharacterized protein</fullName>
    </submittedName>
</protein>
<dbReference type="Proteomes" id="UP001148838">
    <property type="component" value="Unassembled WGS sequence"/>
</dbReference>
<proteinExistence type="predicted"/>
<dbReference type="EMBL" id="JAJSOF020000019">
    <property type="protein sequence ID" value="KAJ4438910.1"/>
    <property type="molecule type" value="Genomic_DNA"/>
</dbReference>
<evidence type="ECO:0000313" key="1">
    <source>
        <dbReference type="EMBL" id="KAJ4438910.1"/>
    </source>
</evidence>
<organism evidence="1 2">
    <name type="scientific">Periplaneta americana</name>
    <name type="common">American cockroach</name>
    <name type="synonym">Blatta americana</name>
    <dbReference type="NCBI Taxonomy" id="6978"/>
    <lineage>
        <taxon>Eukaryota</taxon>
        <taxon>Metazoa</taxon>
        <taxon>Ecdysozoa</taxon>
        <taxon>Arthropoda</taxon>
        <taxon>Hexapoda</taxon>
        <taxon>Insecta</taxon>
        <taxon>Pterygota</taxon>
        <taxon>Neoptera</taxon>
        <taxon>Polyneoptera</taxon>
        <taxon>Dictyoptera</taxon>
        <taxon>Blattodea</taxon>
        <taxon>Blattoidea</taxon>
        <taxon>Blattidae</taxon>
        <taxon>Blattinae</taxon>
        <taxon>Periplaneta</taxon>
    </lineage>
</organism>